<dbReference type="HAMAP" id="MF_01310">
    <property type="entry name" value="Ribosomal_uS11"/>
    <property type="match status" value="1"/>
</dbReference>
<comment type="subcellular location">
    <subcellularLocation>
        <location evidence="1">Plastid</location>
        <location evidence="1">Chloroplast</location>
    </subcellularLocation>
</comment>
<dbReference type="Gene3D" id="3.30.420.80">
    <property type="entry name" value="Ribosomal protein S11"/>
    <property type="match status" value="1"/>
</dbReference>
<dbReference type="RefSeq" id="YP_010134118.1">
    <property type="nucleotide sequence ID" value="NC_056792.1"/>
</dbReference>
<evidence type="ECO:0000256" key="3">
    <source>
        <dbReference type="ARBA" id="ARBA00022980"/>
    </source>
</evidence>
<dbReference type="GO" id="GO:0003735">
    <property type="term" value="F:structural constituent of ribosome"/>
    <property type="evidence" value="ECO:0007669"/>
    <property type="project" value="InterPro"/>
</dbReference>
<evidence type="ECO:0000256" key="5">
    <source>
        <dbReference type="SAM" id="Coils"/>
    </source>
</evidence>
<dbReference type="GO" id="GO:0005840">
    <property type="term" value="C:ribosome"/>
    <property type="evidence" value="ECO:0007669"/>
    <property type="project" value="UniProtKB-KW"/>
</dbReference>
<dbReference type="SUPFAM" id="SSF53137">
    <property type="entry name" value="Translational machinery components"/>
    <property type="match status" value="1"/>
</dbReference>
<keyword evidence="4" id="KW-0687">Ribonucleoprotein</keyword>
<evidence type="ECO:0000256" key="2">
    <source>
        <dbReference type="ARBA" id="ARBA00006194"/>
    </source>
</evidence>
<evidence type="ECO:0000256" key="1">
    <source>
        <dbReference type="ARBA" id="ARBA00004229"/>
    </source>
</evidence>
<gene>
    <name evidence="6" type="primary">rps11</name>
</gene>
<evidence type="ECO:0000313" key="6">
    <source>
        <dbReference type="EMBL" id="QWM93608.1"/>
    </source>
</evidence>
<keyword evidence="6" id="KW-0496">Mitochondrion</keyword>
<dbReference type="InterPro" id="IPR001971">
    <property type="entry name" value="Ribosomal_uS11"/>
</dbReference>
<dbReference type="GO" id="GO:0009507">
    <property type="term" value="C:chloroplast"/>
    <property type="evidence" value="ECO:0007669"/>
    <property type="project" value="UniProtKB-SubCell"/>
</dbReference>
<dbReference type="GO" id="GO:1990904">
    <property type="term" value="C:ribonucleoprotein complex"/>
    <property type="evidence" value="ECO:0007669"/>
    <property type="project" value="UniProtKB-KW"/>
</dbReference>
<sequence length="187" mass="21678">MNLSNTLFNSIANKLKLKVSLLNEERVYIENLLNQIDSLKELKENNYKDLSIKKSNQKKTVNNQDLVVMYIINISFLKANTTIHVSDIKGNVKLFYSAGSVGLTGKQKKKRRIAISKLIALVIKKASFLKKKPIALHLNNVNFYKSLIVNKLKKTLYIRIIKSFNQSPYNGCRKKKLRRKKYTKKFK</sequence>
<evidence type="ECO:0000256" key="4">
    <source>
        <dbReference type="ARBA" id="ARBA00023274"/>
    </source>
</evidence>
<dbReference type="EMBL" id="MT383643">
    <property type="protein sequence ID" value="QWM93608.1"/>
    <property type="molecule type" value="Genomic_DNA"/>
</dbReference>
<organism evidence="6">
    <name type="scientific">Tryblionella apiculata</name>
    <dbReference type="NCBI Taxonomy" id="1003145"/>
    <lineage>
        <taxon>Eukaryota</taxon>
        <taxon>Sar</taxon>
        <taxon>Stramenopiles</taxon>
        <taxon>Ochrophyta</taxon>
        <taxon>Bacillariophyta</taxon>
        <taxon>Bacillariophyceae</taxon>
        <taxon>Bacillariophycidae</taxon>
        <taxon>Bacillariales</taxon>
        <taxon>Bacillariaceae</taxon>
        <taxon>Tryblionella</taxon>
    </lineage>
</organism>
<keyword evidence="5" id="KW-0175">Coiled coil</keyword>
<keyword evidence="3 6" id="KW-0689">Ribosomal protein</keyword>
<dbReference type="InterPro" id="IPR036967">
    <property type="entry name" value="Ribosomal_uS11_sf"/>
</dbReference>
<protein>
    <submittedName>
        <fullName evidence="6">Ribosomal protein S11</fullName>
    </submittedName>
</protein>
<accession>A0A8F0WGL3</accession>
<proteinExistence type="inferred from homology"/>
<dbReference type="GO" id="GO:0006412">
    <property type="term" value="P:translation"/>
    <property type="evidence" value="ECO:0007669"/>
    <property type="project" value="InterPro"/>
</dbReference>
<geneLocation type="mitochondrion" evidence="6"/>
<reference evidence="6" key="1">
    <citation type="journal article" date="2021" name="Ecol Indic">
        <title>Morphological and molecular identification reveals that waters from an isolated oasis in Tamanrasset (extreme South of Algerian Sahara) are colonized by opportunistic and pollution-tolerant diatom species.</title>
        <authorList>
            <person name="Gastineau R."/>
            <person name="Hamedi C."/>
            <person name="Baba Hamed M.B."/>
            <person name="Abi-Ayad S.-M.E.-A."/>
            <person name="Bak M."/>
            <person name="Lemieux C."/>
            <person name="Turmel M."/>
            <person name="Dobosz S."/>
            <person name="Wrobel R.J."/>
            <person name="Kierzek A."/>
            <person name="Lange-Bertalot H."/>
            <person name="Witkowski A."/>
        </authorList>
    </citation>
    <scope>NUCLEOTIDE SEQUENCE</scope>
    <source>
        <strain evidence="6">SZCZR1825</strain>
    </source>
</reference>
<feature type="coiled-coil region" evidence="5">
    <location>
        <begin position="22"/>
        <end position="49"/>
    </location>
</feature>
<name>A0A8F0WGL3_9STRA</name>
<comment type="similarity">
    <text evidence="2">Belongs to the universal ribosomal protein uS11 family.</text>
</comment>
<dbReference type="GeneID" id="67123857"/>
<dbReference type="AlphaFoldDB" id="A0A8F0WGL3"/>